<evidence type="ECO:0000313" key="2">
    <source>
        <dbReference type="Proteomes" id="UP001223586"/>
    </source>
</evidence>
<gene>
    <name evidence="1" type="ORF">J2S08_002594</name>
</gene>
<reference evidence="1 2" key="1">
    <citation type="submission" date="2023-07" db="EMBL/GenBank/DDBJ databases">
        <title>Genomic Encyclopedia of Type Strains, Phase IV (KMG-IV): sequencing the most valuable type-strain genomes for metagenomic binning, comparative biology and taxonomic classification.</title>
        <authorList>
            <person name="Goeker M."/>
        </authorList>
    </citation>
    <scope>NUCLEOTIDE SEQUENCE [LARGE SCALE GENOMIC DNA]</scope>
    <source>
        <strain evidence="1 2">DSM 23837</strain>
    </source>
</reference>
<keyword evidence="2" id="KW-1185">Reference proteome</keyword>
<protein>
    <submittedName>
        <fullName evidence="1">Uncharacterized protein</fullName>
    </submittedName>
</protein>
<proteinExistence type="predicted"/>
<dbReference type="EMBL" id="JAUSTT010000015">
    <property type="protein sequence ID" value="MDQ0176736.1"/>
    <property type="molecule type" value="Genomic_DNA"/>
</dbReference>
<comment type="caution">
    <text evidence="1">The sequence shown here is derived from an EMBL/GenBank/DDBJ whole genome shotgun (WGS) entry which is preliminary data.</text>
</comment>
<sequence>MKQTFYPLTFTTRSQGRYAISCDLQFKNKRYGILTNKCEDHRYAITWKPKPQRRYLISTKPCTLTRRYAFECWPQLTWSELNLQFLITVDPHCEFETNIERFSPIKLEREIDIVVASSMTFKKKDNINELNLGRTSAMFPSDKHIEIIEQHPFQTSHALLYIQKGVKTKIPNEIKMEIDRAADSALPNAELETKIETQYEETLQISEDVLIEQWEEIGANHHESVAIENLNEINFPFEHDTEIVEISAVDKIPEIEVNIGESSKVRLPDRFIQIDKLVIPDRKDTVGIQMEQVEKVNGKLFAFDLHCEKGMHSFKEFILGMNVEKSAASGLVTIENLDNREFPLSARMSTNIAVILNELEQSSIETSDQLMNCRPIYGNLMTENEMKLLSPTWGKFATAFFIKQAIPRWGTFDKSLNVYSHSLQNGQVFTSFDLYKEMPAWAQSETQRIAYLDKPQRSAITAVYNSILLPTEKGMINRSFITDPDEPDYGKFISTFEILKQIYHLGKDSPTAAVKLDNPHLAQFITTHSLHLGKPSGVEWVPPNLTLQLEQPTWADLITFFYTYLDPMIVNKLPKLPSEERKRIWLIMGRPYFWSGWNWRKTR</sequence>
<organism evidence="1 2">
    <name type="scientific">Bacillus chungangensis</name>
    <dbReference type="NCBI Taxonomy" id="587633"/>
    <lineage>
        <taxon>Bacteria</taxon>
        <taxon>Bacillati</taxon>
        <taxon>Bacillota</taxon>
        <taxon>Bacilli</taxon>
        <taxon>Bacillales</taxon>
        <taxon>Bacillaceae</taxon>
        <taxon>Bacillus</taxon>
    </lineage>
</organism>
<dbReference type="RefSeq" id="WP_307230125.1">
    <property type="nucleotide sequence ID" value="NZ_JAUSTT010000015.1"/>
</dbReference>
<accession>A0ABT9WTW0</accession>
<name>A0ABT9WTW0_9BACI</name>
<dbReference type="Proteomes" id="UP001223586">
    <property type="component" value="Unassembled WGS sequence"/>
</dbReference>
<evidence type="ECO:0000313" key="1">
    <source>
        <dbReference type="EMBL" id="MDQ0176736.1"/>
    </source>
</evidence>